<gene>
    <name evidence="1" type="ORF">SAMN05216167_101287</name>
</gene>
<accession>A0A1I1FVM8</accession>
<evidence type="ECO:0000313" key="2">
    <source>
        <dbReference type="Proteomes" id="UP000198598"/>
    </source>
</evidence>
<dbReference type="EMBL" id="FOLQ01000001">
    <property type="protein sequence ID" value="SFC01688.1"/>
    <property type="molecule type" value="Genomic_DNA"/>
</dbReference>
<organism evidence="1 2">
    <name type="scientific">Spirosoma endophyticum</name>
    <dbReference type="NCBI Taxonomy" id="662367"/>
    <lineage>
        <taxon>Bacteria</taxon>
        <taxon>Pseudomonadati</taxon>
        <taxon>Bacteroidota</taxon>
        <taxon>Cytophagia</taxon>
        <taxon>Cytophagales</taxon>
        <taxon>Cytophagaceae</taxon>
        <taxon>Spirosoma</taxon>
    </lineage>
</organism>
<keyword evidence="2" id="KW-1185">Reference proteome</keyword>
<sequence length="86" mass="9845">MSMVPKARTHFRQFLYPLLLQQTGFVGARFLSETDCRQALIVTVWTSEAHRQRADLNSDLQAAFQQLSDCFACQSQVIYCEMVGQI</sequence>
<reference evidence="1 2" key="1">
    <citation type="submission" date="2016-10" db="EMBL/GenBank/DDBJ databases">
        <authorList>
            <person name="de Groot N.N."/>
        </authorList>
    </citation>
    <scope>NUCLEOTIDE SEQUENCE [LARGE SCALE GENOMIC DNA]</scope>
    <source>
        <strain evidence="1 2">DSM 26130</strain>
    </source>
</reference>
<evidence type="ECO:0008006" key="3">
    <source>
        <dbReference type="Google" id="ProtNLM"/>
    </source>
</evidence>
<dbReference type="Proteomes" id="UP000198598">
    <property type="component" value="Unassembled WGS sequence"/>
</dbReference>
<name>A0A1I1FVM8_9BACT</name>
<dbReference type="InterPro" id="IPR011008">
    <property type="entry name" value="Dimeric_a/b-barrel"/>
</dbReference>
<evidence type="ECO:0000313" key="1">
    <source>
        <dbReference type="EMBL" id="SFC01688.1"/>
    </source>
</evidence>
<dbReference type="SUPFAM" id="SSF54909">
    <property type="entry name" value="Dimeric alpha+beta barrel"/>
    <property type="match status" value="1"/>
</dbReference>
<proteinExistence type="predicted"/>
<dbReference type="Gene3D" id="3.30.70.100">
    <property type="match status" value="1"/>
</dbReference>
<dbReference type="AlphaFoldDB" id="A0A1I1FVM8"/>
<protein>
    <recommendedName>
        <fullName evidence="3">ABM domain-containing protein</fullName>
    </recommendedName>
</protein>